<keyword evidence="1" id="KW-1133">Transmembrane helix</keyword>
<dbReference type="AlphaFoldDB" id="A0A6L2PTD8"/>
<keyword evidence="1" id="KW-0812">Transmembrane</keyword>
<accession>A0A6L2PTD8</accession>
<keyword evidence="1" id="KW-0472">Membrane</keyword>
<dbReference type="EMBL" id="BLKM01012201">
    <property type="protein sequence ID" value="GFG35766.1"/>
    <property type="molecule type" value="Genomic_DNA"/>
</dbReference>
<dbReference type="Proteomes" id="UP000502823">
    <property type="component" value="Unassembled WGS sequence"/>
</dbReference>
<reference evidence="3" key="1">
    <citation type="submission" date="2020-01" db="EMBL/GenBank/DDBJ databases">
        <title>Draft genome sequence of the Termite Coptotermes fromosanus.</title>
        <authorList>
            <person name="Itakura S."/>
            <person name="Yosikawa Y."/>
            <person name="Umezawa K."/>
        </authorList>
    </citation>
    <scope>NUCLEOTIDE SEQUENCE [LARGE SCALE GENOMIC DNA]</scope>
</reference>
<keyword evidence="3" id="KW-1185">Reference proteome</keyword>
<dbReference type="InParanoid" id="A0A6L2PTD8"/>
<protein>
    <submittedName>
        <fullName evidence="2">Uncharacterized protein</fullName>
    </submittedName>
</protein>
<sequence length="267" mass="29912">MTKHLKARNVQWQLYTSSVMSTLSAELSSFADQMTLSETSVEKKISHIWNVLQVCAKFVAFVTFAGVVIDGRHRFKKPPGVTVQCLEYFIVVMEGAGKKQKRVELTAKAKTDIRNRLECAVHFVCNQETNNNLNACEQLLEHYLSRRQFSERTNLQDVSTQTTPYAESLTHMTTQTTSEQNEGRIRSCESKDSATQTISELDVHSVGMQISSSGCSVLNMELEDLKCLLQHRGPSSELLSSCESGELKANQTTQTTEWVGTKVCAPY</sequence>
<proteinExistence type="predicted"/>
<comment type="caution">
    <text evidence="2">The sequence shown here is derived from an EMBL/GenBank/DDBJ whole genome shotgun (WGS) entry which is preliminary data.</text>
</comment>
<organism evidence="2 3">
    <name type="scientific">Coptotermes formosanus</name>
    <name type="common">Formosan subterranean termite</name>
    <dbReference type="NCBI Taxonomy" id="36987"/>
    <lineage>
        <taxon>Eukaryota</taxon>
        <taxon>Metazoa</taxon>
        <taxon>Ecdysozoa</taxon>
        <taxon>Arthropoda</taxon>
        <taxon>Hexapoda</taxon>
        <taxon>Insecta</taxon>
        <taxon>Pterygota</taxon>
        <taxon>Neoptera</taxon>
        <taxon>Polyneoptera</taxon>
        <taxon>Dictyoptera</taxon>
        <taxon>Blattodea</taxon>
        <taxon>Blattoidea</taxon>
        <taxon>Termitoidae</taxon>
        <taxon>Rhinotermitidae</taxon>
        <taxon>Coptotermes</taxon>
    </lineage>
</organism>
<feature type="transmembrane region" description="Helical" evidence="1">
    <location>
        <begin position="51"/>
        <end position="69"/>
    </location>
</feature>
<evidence type="ECO:0000313" key="2">
    <source>
        <dbReference type="EMBL" id="GFG35766.1"/>
    </source>
</evidence>
<evidence type="ECO:0000313" key="3">
    <source>
        <dbReference type="Proteomes" id="UP000502823"/>
    </source>
</evidence>
<name>A0A6L2PTD8_COPFO</name>
<evidence type="ECO:0000256" key="1">
    <source>
        <dbReference type="SAM" id="Phobius"/>
    </source>
</evidence>
<gene>
    <name evidence="2" type="ORF">Cfor_03936</name>
</gene>